<sequence length="284" mass="32693">MVDITEQFRSCLSDISRRPGIEPLDKDRILKPRKPPHTFSVQARSILGDINKVDRFLKEENMSDLSSEERDEIENGALSLLRTTKLLITKLKKDVDNTSNIGSQVKTHFLGVGEVLDKKLKDVSKNFTKQKEIRLESMGMTREMSRLHDGPSLFSPDPHNNETGYAEDEEYLEEELSPDEIQLFQKENATMYEELRKTQTEVQSIENKVVKIAELQELFSEKILEQKDDIDLVSRNALAASENIKDGNEELRKAIQNKASIRVYILFSLLVLSFSLLFLDWYNP</sequence>
<dbReference type="PANTHER" id="PTHR15959">
    <property type="entry name" value="SYNTAXIN-18"/>
    <property type="match status" value="1"/>
</dbReference>
<feature type="transmembrane region" description="Helical" evidence="9">
    <location>
        <begin position="261"/>
        <end position="282"/>
    </location>
</feature>
<dbReference type="OrthoDB" id="342981at2759"/>
<evidence type="ECO:0000256" key="5">
    <source>
        <dbReference type="ARBA" id="ARBA00022927"/>
    </source>
</evidence>
<accession>C1BUH4</accession>
<dbReference type="GO" id="GO:0005783">
    <property type="term" value="C:endoplasmic reticulum"/>
    <property type="evidence" value="ECO:0007669"/>
    <property type="project" value="TreeGrafter"/>
</dbReference>
<comment type="similarity">
    <text evidence="2">Belongs to the syntaxin family.</text>
</comment>
<evidence type="ECO:0000256" key="1">
    <source>
        <dbReference type="ARBA" id="ARBA00004211"/>
    </source>
</evidence>
<dbReference type="AlphaFoldDB" id="C1BUH4"/>
<protein>
    <submittedName>
        <fullName evidence="10">Syntaxin-18</fullName>
    </submittedName>
</protein>
<keyword evidence="3" id="KW-0813">Transport</keyword>
<comment type="subcellular location">
    <subcellularLocation>
        <location evidence="1">Membrane</location>
        <topology evidence="1">Single-pass type IV membrane protein</topology>
    </subcellularLocation>
</comment>
<dbReference type="PANTHER" id="PTHR15959:SF0">
    <property type="entry name" value="SYNTAXIN-18"/>
    <property type="match status" value="1"/>
</dbReference>
<reference evidence="10" key="1">
    <citation type="submission" date="2009-06" db="EMBL/GenBank/DDBJ databases">
        <title>Lepeophtheirus salmonis ESTs and full-length cDNAs.</title>
        <authorList>
            <person name="Yasuike M."/>
            <person name="von Schalburg K."/>
            <person name="Cooper G."/>
            <person name="Leong J."/>
            <person name="Jones S.R.M."/>
            <person name="Koop B.F."/>
        </authorList>
    </citation>
    <scope>NUCLEOTIDE SEQUENCE</scope>
    <source>
        <strain evidence="10">Pacific form</strain>
        <tissue evidence="10">Whole</tissue>
    </source>
</reference>
<gene>
    <name evidence="10" type="primary">STX18</name>
</gene>
<dbReference type="GO" id="GO:0015031">
    <property type="term" value="P:protein transport"/>
    <property type="evidence" value="ECO:0007669"/>
    <property type="project" value="UniProtKB-KW"/>
</dbReference>
<evidence type="ECO:0000313" key="10">
    <source>
        <dbReference type="EMBL" id="ACO12677.1"/>
    </source>
</evidence>
<proteinExistence type="evidence at transcript level"/>
<evidence type="ECO:0000256" key="6">
    <source>
        <dbReference type="ARBA" id="ARBA00022989"/>
    </source>
</evidence>
<evidence type="ECO:0000256" key="4">
    <source>
        <dbReference type="ARBA" id="ARBA00022692"/>
    </source>
</evidence>
<keyword evidence="7" id="KW-0175">Coiled coil</keyword>
<name>C1BUH4_LEPSM</name>
<keyword evidence="8 9" id="KW-0472">Membrane</keyword>
<evidence type="ECO:0000256" key="7">
    <source>
        <dbReference type="ARBA" id="ARBA00023054"/>
    </source>
</evidence>
<keyword evidence="5" id="KW-0653">Protein transport</keyword>
<evidence type="ECO:0000256" key="2">
    <source>
        <dbReference type="ARBA" id="ARBA00009063"/>
    </source>
</evidence>
<keyword evidence="4 9" id="KW-0812">Transmembrane</keyword>
<dbReference type="EMBL" id="BT078253">
    <property type="protein sequence ID" value="ACO12677.1"/>
    <property type="molecule type" value="mRNA"/>
</dbReference>
<keyword evidence="6 9" id="KW-1133">Transmembrane helix</keyword>
<dbReference type="GO" id="GO:0031201">
    <property type="term" value="C:SNARE complex"/>
    <property type="evidence" value="ECO:0007669"/>
    <property type="project" value="TreeGrafter"/>
</dbReference>
<evidence type="ECO:0000256" key="8">
    <source>
        <dbReference type="ARBA" id="ARBA00023136"/>
    </source>
</evidence>
<dbReference type="SUPFAM" id="SSF47661">
    <property type="entry name" value="t-snare proteins"/>
    <property type="match status" value="1"/>
</dbReference>
<organism evidence="10">
    <name type="scientific">Lepeophtheirus salmonis</name>
    <name type="common">Salmon louse</name>
    <name type="synonym">Caligus salmonis</name>
    <dbReference type="NCBI Taxonomy" id="72036"/>
    <lineage>
        <taxon>Eukaryota</taxon>
        <taxon>Metazoa</taxon>
        <taxon>Ecdysozoa</taxon>
        <taxon>Arthropoda</taxon>
        <taxon>Crustacea</taxon>
        <taxon>Multicrustacea</taxon>
        <taxon>Hexanauplia</taxon>
        <taxon>Copepoda</taxon>
        <taxon>Siphonostomatoida</taxon>
        <taxon>Caligidae</taxon>
        <taxon>Lepeophtheirus</taxon>
    </lineage>
</organism>
<dbReference type="GO" id="GO:0006890">
    <property type="term" value="P:retrograde vesicle-mediated transport, Golgi to endoplasmic reticulum"/>
    <property type="evidence" value="ECO:0007669"/>
    <property type="project" value="TreeGrafter"/>
</dbReference>
<dbReference type="InterPro" id="IPR010989">
    <property type="entry name" value="SNARE"/>
</dbReference>
<evidence type="ECO:0000256" key="9">
    <source>
        <dbReference type="SAM" id="Phobius"/>
    </source>
</evidence>
<evidence type="ECO:0000256" key="3">
    <source>
        <dbReference type="ARBA" id="ARBA00022448"/>
    </source>
</evidence>
<dbReference type="Gene3D" id="1.20.5.110">
    <property type="match status" value="1"/>
</dbReference>